<keyword evidence="2" id="KW-1185">Reference proteome</keyword>
<accession>A0A7J8M829</accession>
<proteinExistence type="predicted"/>
<comment type="caution">
    <text evidence="1">The sequence shown here is derived from an EMBL/GenBank/DDBJ whole genome shotgun (WGS) entry which is preliminary data.</text>
</comment>
<sequence>MEKSSSTLWKRLETLYATKSLANRL</sequence>
<feature type="non-terminal residue" evidence="1">
    <location>
        <position position="25"/>
    </location>
</feature>
<dbReference type="EMBL" id="JABEZX010000007">
    <property type="protein sequence ID" value="MBA0560824.1"/>
    <property type="molecule type" value="Genomic_DNA"/>
</dbReference>
<reference evidence="1 2" key="1">
    <citation type="journal article" date="2019" name="Genome Biol. Evol.">
        <title>Insights into the evolution of the New World diploid cottons (Gossypium, subgenus Houzingenia) based on genome sequencing.</title>
        <authorList>
            <person name="Grover C.E."/>
            <person name="Arick M.A. 2nd"/>
            <person name="Thrash A."/>
            <person name="Conover J.L."/>
            <person name="Sanders W.S."/>
            <person name="Peterson D.G."/>
            <person name="Frelichowski J.E."/>
            <person name="Scheffler J.A."/>
            <person name="Scheffler B.E."/>
            <person name="Wendel J.F."/>
        </authorList>
    </citation>
    <scope>NUCLEOTIDE SEQUENCE [LARGE SCALE GENOMIC DNA]</scope>
    <source>
        <strain evidence="1">157</strain>
        <tissue evidence="1">Leaf</tissue>
    </source>
</reference>
<evidence type="ECO:0000313" key="2">
    <source>
        <dbReference type="Proteomes" id="UP000593572"/>
    </source>
</evidence>
<dbReference type="Proteomes" id="UP000593572">
    <property type="component" value="Unassembled WGS sequence"/>
</dbReference>
<name>A0A7J8M829_9ROSI</name>
<dbReference type="AlphaFoldDB" id="A0A7J8M829"/>
<evidence type="ECO:0000313" key="1">
    <source>
        <dbReference type="EMBL" id="MBA0560824.1"/>
    </source>
</evidence>
<organism evidence="1 2">
    <name type="scientific">Gossypium lobatum</name>
    <dbReference type="NCBI Taxonomy" id="34289"/>
    <lineage>
        <taxon>Eukaryota</taxon>
        <taxon>Viridiplantae</taxon>
        <taxon>Streptophyta</taxon>
        <taxon>Embryophyta</taxon>
        <taxon>Tracheophyta</taxon>
        <taxon>Spermatophyta</taxon>
        <taxon>Magnoliopsida</taxon>
        <taxon>eudicotyledons</taxon>
        <taxon>Gunneridae</taxon>
        <taxon>Pentapetalae</taxon>
        <taxon>rosids</taxon>
        <taxon>malvids</taxon>
        <taxon>Malvales</taxon>
        <taxon>Malvaceae</taxon>
        <taxon>Malvoideae</taxon>
        <taxon>Gossypium</taxon>
    </lineage>
</organism>
<protein>
    <submittedName>
        <fullName evidence="1">Uncharacterized protein</fullName>
    </submittedName>
</protein>
<gene>
    <name evidence="1" type="ORF">Golob_017701</name>
</gene>